<proteinExistence type="inferred from homology"/>
<feature type="domain" description="GST N-terminal" evidence="3">
    <location>
        <begin position="3"/>
        <end position="86"/>
    </location>
</feature>
<evidence type="ECO:0000259" key="4">
    <source>
        <dbReference type="PROSITE" id="PS50405"/>
    </source>
</evidence>
<dbReference type="InterPro" id="IPR036249">
    <property type="entry name" value="Thioredoxin-like_sf"/>
</dbReference>
<evidence type="ECO:0000256" key="2">
    <source>
        <dbReference type="RuleBase" id="RU003494"/>
    </source>
</evidence>
<reference evidence="5" key="2">
    <citation type="submission" date="2023-05" db="EMBL/GenBank/DDBJ databases">
        <authorList>
            <consortium name="Lawrence Berkeley National Laboratory"/>
            <person name="Steindorff A."/>
            <person name="Hensen N."/>
            <person name="Bonometti L."/>
            <person name="Westerberg I."/>
            <person name="Brannstrom I.O."/>
            <person name="Guillou S."/>
            <person name="Cros-Aarteil S."/>
            <person name="Calhoun S."/>
            <person name="Haridas S."/>
            <person name="Kuo A."/>
            <person name="Mondo S."/>
            <person name="Pangilinan J."/>
            <person name="Riley R."/>
            <person name="Labutti K."/>
            <person name="Andreopoulos B."/>
            <person name="Lipzen A."/>
            <person name="Chen C."/>
            <person name="Yanf M."/>
            <person name="Daum C."/>
            <person name="Ng V."/>
            <person name="Clum A."/>
            <person name="Ohm R."/>
            <person name="Martin F."/>
            <person name="Silar P."/>
            <person name="Natvig D."/>
            <person name="Lalanne C."/>
            <person name="Gautier V."/>
            <person name="Ament-Velasquez S.L."/>
            <person name="Kruys A."/>
            <person name="Hutchinson M.I."/>
            <person name="Powell A.J."/>
            <person name="Barry K."/>
            <person name="Miller A.N."/>
            <person name="Grigoriev I.V."/>
            <person name="Debuchy R."/>
            <person name="Gladieux P."/>
            <person name="Thoren M.H."/>
            <person name="Johannesson H."/>
        </authorList>
    </citation>
    <scope>NUCLEOTIDE SEQUENCE</scope>
    <source>
        <strain evidence="5">CBS 508.74</strain>
    </source>
</reference>
<protein>
    <submittedName>
        <fullName evidence="5">Glutathione S-transferase</fullName>
    </submittedName>
</protein>
<sequence length="221" mass="24772">MAPVGKIYSYPNNFRVQRAQAIAALNGLELEVPSDFQFGKDNKTPEFLAKFPFGKVPAFESADGKFCFAEAQAIARYLAEIGPKAGQLLGEDPQTRAIIEQWCCFAEQEMGAYTSPPLVMVLFKVQPFEEAWYNRSMDNFARALKRLDVAVKGKKFLVGDQLTLADIMVLGPLQLAGRFMMDAEMRKEAPNVEGYMKGLLEIPELRQAFGEPQLCEKRMTV</sequence>
<dbReference type="PROSITE" id="PS50405">
    <property type="entry name" value="GST_CTER"/>
    <property type="match status" value="1"/>
</dbReference>
<reference evidence="5" key="1">
    <citation type="journal article" date="2023" name="Mol. Phylogenet. Evol.">
        <title>Genome-scale phylogeny and comparative genomics of the fungal order Sordariales.</title>
        <authorList>
            <person name="Hensen N."/>
            <person name="Bonometti L."/>
            <person name="Westerberg I."/>
            <person name="Brannstrom I.O."/>
            <person name="Guillou S."/>
            <person name="Cros-Aarteil S."/>
            <person name="Calhoun S."/>
            <person name="Haridas S."/>
            <person name="Kuo A."/>
            <person name="Mondo S."/>
            <person name="Pangilinan J."/>
            <person name="Riley R."/>
            <person name="LaButti K."/>
            <person name="Andreopoulos B."/>
            <person name="Lipzen A."/>
            <person name="Chen C."/>
            <person name="Yan M."/>
            <person name="Daum C."/>
            <person name="Ng V."/>
            <person name="Clum A."/>
            <person name="Steindorff A."/>
            <person name="Ohm R.A."/>
            <person name="Martin F."/>
            <person name="Silar P."/>
            <person name="Natvig D.O."/>
            <person name="Lalanne C."/>
            <person name="Gautier V."/>
            <person name="Ament-Velasquez S.L."/>
            <person name="Kruys A."/>
            <person name="Hutchinson M.I."/>
            <person name="Powell A.J."/>
            <person name="Barry K."/>
            <person name="Miller A.N."/>
            <person name="Grigoriev I.V."/>
            <person name="Debuchy R."/>
            <person name="Gladieux P."/>
            <person name="Hiltunen Thoren M."/>
            <person name="Johannesson H."/>
        </authorList>
    </citation>
    <scope>NUCLEOTIDE SEQUENCE</scope>
    <source>
        <strain evidence="5">CBS 508.74</strain>
    </source>
</reference>
<dbReference type="PROSITE" id="PS50404">
    <property type="entry name" value="GST_NTER"/>
    <property type="match status" value="1"/>
</dbReference>
<evidence type="ECO:0000259" key="3">
    <source>
        <dbReference type="PROSITE" id="PS50404"/>
    </source>
</evidence>
<dbReference type="GeneID" id="89935712"/>
<gene>
    <name evidence="5" type="ORF">N656DRAFT_709332</name>
</gene>
<dbReference type="InterPro" id="IPR004045">
    <property type="entry name" value="Glutathione_S-Trfase_N"/>
</dbReference>
<dbReference type="InterPro" id="IPR010987">
    <property type="entry name" value="Glutathione-S-Trfase_C-like"/>
</dbReference>
<dbReference type="SFLD" id="SFLDG00358">
    <property type="entry name" value="Main_(cytGST)"/>
    <property type="match status" value="1"/>
</dbReference>
<dbReference type="PANTHER" id="PTHR43986:SF10">
    <property type="entry name" value="ELONGATION FACTOR EEF-1B GAMMA SUBUNIT, PUTATIVE (AFU_ORTHOLOGUE AFUA_1G17120)-RELATED"/>
    <property type="match status" value="1"/>
</dbReference>
<dbReference type="SUPFAM" id="SSF52833">
    <property type="entry name" value="Thioredoxin-like"/>
    <property type="match status" value="1"/>
</dbReference>
<organism evidence="5 6">
    <name type="scientific">Canariomyces notabilis</name>
    <dbReference type="NCBI Taxonomy" id="2074819"/>
    <lineage>
        <taxon>Eukaryota</taxon>
        <taxon>Fungi</taxon>
        <taxon>Dikarya</taxon>
        <taxon>Ascomycota</taxon>
        <taxon>Pezizomycotina</taxon>
        <taxon>Sordariomycetes</taxon>
        <taxon>Sordariomycetidae</taxon>
        <taxon>Sordariales</taxon>
        <taxon>Chaetomiaceae</taxon>
        <taxon>Canariomyces</taxon>
    </lineage>
</organism>
<dbReference type="Proteomes" id="UP001302812">
    <property type="component" value="Unassembled WGS sequence"/>
</dbReference>
<dbReference type="PANTHER" id="PTHR43986">
    <property type="entry name" value="ELONGATION FACTOR 1-GAMMA"/>
    <property type="match status" value="1"/>
</dbReference>
<dbReference type="AlphaFoldDB" id="A0AAN6TDX6"/>
<dbReference type="InterPro" id="IPR040079">
    <property type="entry name" value="Glutathione_S-Trfase"/>
</dbReference>
<dbReference type="RefSeq" id="XP_064670202.1">
    <property type="nucleotide sequence ID" value="XM_064811587.1"/>
</dbReference>
<evidence type="ECO:0000313" key="5">
    <source>
        <dbReference type="EMBL" id="KAK4112632.1"/>
    </source>
</evidence>
<dbReference type="GO" id="GO:0006414">
    <property type="term" value="P:translational elongation"/>
    <property type="evidence" value="ECO:0007669"/>
    <property type="project" value="TreeGrafter"/>
</dbReference>
<evidence type="ECO:0000313" key="6">
    <source>
        <dbReference type="Proteomes" id="UP001302812"/>
    </source>
</evidence>
<dbReference type="Pfam" id="PF00043">
    <property type="entry name" value="GST_C"/>
    <property type="match status" value="1"/>
</dbReference>
<dbReference type="Gene3D" id="1.20.1050.10">
    <property type="match status" value="1"/>
</dbReference>
<dbReference type="GO" id="GO:0005737">
    <property type="term" value="C:cytoplasm"/>
    <property type="evidence" value="ECO:0007669"/>
    <property type="project" value="TreeGrafter"/>
</dbReference>
<name>A0AAN6TDX6_9PEZI</name>
<dbReference type="Pfam" id="PF02798">
    <property type="entry name" value="GST_N"/>
    <property type="match status" value="1"/>
</dbReference>
<dbReference type="SFLD" id="SFLDS00019">
    <property type="entry name" value="Glutathione_Transferase_(cytos"/>
    <property type="match status" value="1"/>
</dbReference>
<dbReference type="InterPro" id="IPR050802">
    <property type="entry name" value="EF-GSTs"/>
</dbReference>
<feature type="domain" description="GST C-terminal" evidence="4">
    <location>
        <begin position="92"/>
        <end position="221"/>
    </location>
</feature>
<dbReference type="FunFam" id="3.40.30.10:FF:000148">
    <property type="entry name" value="Elongation factor 1B gamma"/>
    <property type="match status" value="1"/>
</dbReference>
<dbReference type="InterPro" id="IPR036282">
    <property type="entry name" value="Glutathione-S-Trfase_C_sf"/>
</dbReference>
<accession>A0AAN6TDX6</accession>
<comment type="similarity">
    <text evidence="1 2">Belongs to the GST superfamily.</text>
</comment>
<keyword evidence="6" id="KW-1185">Reference proteome</keyword>
<dbReference type="GO" id="GO:0005634">
    <property type="term" value="C:nucleus"/>
    <property type="evidence" value="ECO:0007669"/>
    <property type="project" value="TreeGrafter"/>
</dbReference>
<dbReference type="EMBL" id="MU853342">
    <property type="protein sequence ID" value="KAK4112632.1"/>
    <property type="molecule type" value="Genomic_DNA"/>
</dbReference>
<dbReference type="CDD" id="cd03044">
    <property type="entry name" value="GST_N_EF1Bgamma"/>
    <property type="match status" value="1"/>
</dbReference>
<dbReference type="InterPro" id="IPR004046">
    <property type="entry name" value="GST_C"/>
</dbReference>
<dbReference type="Gene3D" id="3.40.30.10">
    <property type="entry name" value="Glutaredoxin"/>
    <property type="match status" value="1"/>
</dbReference>
<dbReference type="SUPFAM" id="SSF47616">
    <property type="entry name" value="GST C-terminal domain-like"/>
    <property type="match status" value="1"/>
</dbReference>
<comment type="caution">
    <text evidence="5">The sequence shown here is derived from an EMBL/GenBank/DDBJ whole genome shotgun (WGS) entry which is preliminary data.</text>
</comment>
<evidence type="ECO:0000256" key="1">
    <source>
        <dbReference type="ARBA" id="ARBA00007409"/>
    </source>
</evidence>